<keyword evidence="3" id="KW-1185">Reference proteome</keyword>
<gene>
    <name evidence="2" type="ORF">FHX64_002480</name>
</gene>
<protein>
    <submittedName>
        <fullName evidence="2">Uncharacterized protein</fullName>
    </submittedName>
</protein>
<sequence>MNLKIKYSILILALLLSSLDSYAVVYQRDHSSSPIIRFLKSLFTGESGKPTAVTIPGGEAGQIYYYNDFQQSSGIVTTHHSIVSNSEESNTSPMWGTVTANSYSSGISGNSNVSSTSTSSNTSSGLSIPLAADETVLGSSGSISNSSSGGGGSSASSSSSLGGYSLFTSNLTQYSLATTNLSSSNPYTHNNQGQHGHYGNGGWLPDPSEPLPVGDGTWPMLIFALLYAGVQYIKTKKKSDSTTSF</sequence>
<name>A0A7W5H3D2_9PORP</name>
<evidence type="ECO:0000313" key="3">
    <source>
        <dbReference type="Proteomes" id="UP000544222"/>
    </source>
</evidence>
<comment type="caution">
    <text evidence="2">The sequence shown here is derived from an EMBL/GenBank/DDBJ whole genome shotgun (WGS) entry which is preliminary data.</text>
</comment>
<organism evidence="2 3">
    <name type="scientific">Microbacter margulisiae</name>
    <dbReference type="NCBI Taxonomy" id="1350067"/>
    <lineage>
        <taxon>Bacteria</taxon>
        <taxon>Pseudomonadati</taxon>
        <taxon>Bacteroidota</taxon>
        <taxon>Bacteroidia</taxon>
        <taxon>Bacteroidales</taxon>
        <taxon>Porphyromonadaceae</taxon>
        <taxon>Microbacter</taxon>
    </lineage>
</organism>
<evidence type="ECO:0000313" key="2">
    <source>
        <dbReference type="EMBL" id="MBB3188282.1"/>
    </source>
</evidence>
<dbReference type="AlphaFoldDB" id="A0A7W5H3D2"/>
<evidence type="ECO:0000256" key="1">
    <source>
        <dbReference type="SAM" id="SignalP"/>
    </source>
</evidence>
<dbReference type="EMBL" id="JACHYB010000002">
    <property type="protein sequence ID" value="MBB3188282.1"/>
    <property type="molecule type" value="Genomic_DNA"/>
</dbReference>
<keyword evidence="1" id="KW-0732">Signal</keyword>
<dbReference type="RefSeq" id="WP_183414047.1">
    <property type="nucleotide sequence ID" value="NZ_JACHYB010000002.1"/>
</dbReference>
<dbReference type="Proteomes" id="UP000544222">
    <property type="component" value="Unassembled WGS sequence"/>
</dbReference>
<feature type="signal peptide" evidence="1">
    <location>
        <begin position="1"/>
        <end position="23"/>
    </location>
</feature>
<proteinExistence type="predicted"/>
<accession>A0A7W5H3D2</accession>
<reference evidence="2 3" key="1">
    <citation type="submission" date="2020-08" db="EMBL/GenBank/DDBJ databases">
        <title>Genomic Encyclopedia of Type Strains, Phase IV (KMG-IV): sequencing the most valuable type-strain genomes for metagenomic binning, comparative biology and taxonomic classification.</title>
        <authorList>
            <person name="Goeker M."/>
        </authorList>
    </citation>
    <scope>NUCLEOTIDE SEQUENCE [LARGE SCALE GENOMIC DNA]</scope>
    <source>
        <strain evidence="2 3">DSM 27471</strain>
    </source>
</reference>
<feature type="chain" id="PRO_5030953599" evidence="1">
    <location>
        <begin position="24"/>
        <end position="245"/>
    </location>
</feature>